<dbReference type="EMBL" id="LNYY01000019">
    <property type="protein sequence ID" value="KTD69493.1"/>
    <property type="molecule type" value="Genomic_DNA"/>
</dbReference>
<comment type="caution">
    <text evidence="2">The sequence shown here is derived from an EMBL/GenBank/DDBJ whole genome shotgun (WGS) entry which is preliminary data.</text>
</comment>
<keyword evidence="3" id="KW-1185">Reference proteome</keyword>
<evidence type="ECO:0000313" key="3">
    <source>
        <dbReference type="Proteomes" id="UP000054926"/>
    </source>
</evidence>
<evidence type="ECO:0000256" key="1">
    <source>
        <dbReference type="SAM" id="MobiDB-lite"/>
    </source>
</evidence>
<dbReference type="RefSeq" id="WP_068310943.1">
    <property type="nucleotide sequence ID" value="NZ_DAIOMV010000011.1"/>
</dbReference>
<dbReference type="AlphaFoldDB" id="A0A0W0ZJS5"/>
<dbReference type="STRING" id="947033.Lste_2651"/>
<sequence length="366" mass="41153">MTREEIIQITGLSSNDLDALFLLNRLMQADNPRPDLELAGREKEMVVAFLEKAIGNMELNGKIMELRKLTEHDTGISFAVIRTLRNLTFKSRYWHQTHFDDHDKITLAKLGALADLASLTHDLAVFESSGITMESARLSQLYQDAQWASQSGFSKNLDLSSSTTVFEIKATKSGAPMFFHAKQQKDQFILSEFLYSEEYRIKLDKLIGHDETKKFLKKHLGDDWLQQLEHKFGLIQREIHDAQLIGPIHQGIVHQDASAQELFQAEDKSPVTLICSPFVGMCTMAAIKELNVQMVQELKSKGVKDIPSPLLQLPVAEEVAALSPSCFIDTLDKCNALERIPKSAMKGRLSSDKGEGDEERPSNQPK</sequence>
<organism evidence="2 3">
    <name type="scientific">Legionella steelei</name>
    <dbReference type="NCBI Taxonomy" id="947033"/>
    <lineage>
        <taxon>Bacteria</taxon>
        <taxon>Pseudomonadati</taxon>
        <taxon>Pseudomonadota</taxon>
        <taxon>Gammaproteobacteria</taxon>
        <taxon>Legionellales</taxon>
        <taxon>Legionellaceae</taxon>
        <taxon>Legionella</taxon>
    </lineage>
</organism>
<feature type="region of interest" description="Disordered" evidence="1">
    <location>
        <begin position="342"/>
        <end position="366"/>
    </location>
</feature>
<proteinExistence type="predicted"/>
<gene>
    <name evidence="2" type="ORF">Lste_2651</name>
</gene>
<accession>A0A0W0ZJS5</accession>
<dbReference type="PATRIC" id="fig|947033.5.peg.2816"/>
<evidence type="ECO:0000313" key="2">
    <source>
        <dbReference type="EMBL" id="KTD69493.1"/>
    </source>
</evidence>
<protein>
    <submittedName>
        <fullName evidence="2">Uncharacterized protein</fullName>
    </submittedName>
</protein>
<dbReference type="Proteomes" id="UP000054926">
    <property type="component" value="Unassembled WGS sequence"/>
</dbReference>
<name>A0A0W0ZJS5_9GAMM</name>
<reference evidence="2 3" key="1">
    <citation type="submission" date="2015-11" db="EMBL/GenBank/DDBJ databases">
        <title>Genomic analysis of 38 Legionella species identifies large and diverse effector repertoires.</title>
        <authorList>
            <person name="Burstein D."/>
            <person name="Amaro F."/>
            <person name="Zusman T."/>
            <person name="Lifshitz Z."/>
            <person name="Cohen O."/>
            <person name="Gilbert J.A."/>
            <person name="Pupko T."/>
            <person name="Shuman H.A."/>
            <person name="Segal G."/>
        </authorList>
    </citation>
    <scope>NUCLEOTIDE SEQUENCE [LARGE SCALE GENOMIC DNA]</scope>
    <source>
        <strain evidence="2 3">IMVS3376</strain>
    </source>
</reference>